<proteinExistence type="predicted"/>
<gene>
    <name evidence="1" type="ORF">SAMN04515678_110109</name>
</gene>
<dbReference type="EMBL" id="FOMS01000010">
    <property type="protein sequence ID" value="SFE48677.1"/>
    <property type="molecule type" value="Genomic_DNA"/>
</dbReference>
<dbReference type="AlphaFoldDB" id="A0A1I2AY54"/>
<protein>
    <recommendedName>
        <fullName evidence="3">Response regulatory domain-containing protein</fullName>
    </recommendedName>
</protein>
<keyword evidence="2" id="KW-1185">Reference proteome</keyword>
<evidence type="ECO:0008006" key="3">
    <source>
        <dbReference type="Google" id="ProtNLM"/>
    </source>
</evidence>
<organism evidence="1 2">
    <name type="scientific">Roseivivax sediminis</name>
    <dbReference type="NCBI Taxonomy" id="936889"/>
    <lineage>
        <taxon>Bacteria</taxon>
        <taxon>Pseudomonadati</taxon>
        <taxon>Pseudomonadota</taxon>
        <taxon>Alphaproteobacteria</taxon>
        <taxon>Rhodobacterales</taxon>
        <taxon>Roseobacteraceae</taxon>
        <taxon>Roseivivax</taxon>
    </lineage>
</organism>
<accession>A0A1I2AY54</accession>
<evidence type="ECO:0000313" key="1">
    <source>
        <dbReference type="EMBL" id="SFE48677.1"/>
    </source>
</evidence>
<evidence type="ECO:0000313" key="2">
    <source>
        <dbReference type="Proteomes" id="UP000325289"/>
    </source>
</evidence>
<sequence>MRLRYTFLRRPHTRRALGGFVITPDRTIPRLIVLSEDRVVAEDVAFIVRDHAPGAEVVLVTSLPDATARMATPAPPTAILMIEPRLGLDDHPLTIAAAQLGAWLVVIAEDAPTLPIGAATHVLGVQVPFTSQSLGPVISRVVRDRPQG</sequence>
<name>A0A1I2AY54_9RHOB</name>
<dbReference type="Proteomes" id="UP000325289">
    <property type="component" value="Unassembled WGS sequence"/>
</dbReference>
<reference evidence="1 2" key="1">
    <citation type="submission" date="2016-10" db="EMBL/GenBank/DDBJ databases">
        <authorList>
            <person name="Varghese N."/>
            <person name="Submissions S."/>
        </authorList>
    </citation>
    <scope>NUCLEOTIDE SEQUENCE [LARGE SCALE GENOMIC DNA]</scope>
    <source>
        <strain evidence="2">YIM D21,KCTC 23444,ACCC 10710</strain>
    </source>
</reference>